<dbReference type="AlphaFoldDB" id="A5ZWP7"/>
<accession>A5ZWP7</accession>
<reference evidence="1 2" key="1">
    <citation type="submission" date="2007-03" db="EMBL/GenBank/DDBJ databases">
        <authorList>
            <person name="Fulton L."/>
            <person name="Clifton S."/>
            <person name="Fulton B."/>
            <person name="Xu J."/>
            <person name="Minx P."/>
            <person name="Pepin K.H."/>
            <person name="Johnson M."/>
            <person name="Thiruvilangam P."/>
            <person name="Bhonagiri V."/>
            <person name="Nash W.E."/>
            <person name="Mardis E.R."/>
            <person name="Wilson R.K."/>
        </authorList>
    </citation>
    <scope>NUCLEOTIDE SEQUENCE [LARGE SCALE GENOMIC DNA]</scope>
    <source>
        <strain evidence="1 2">ATCC 29174</strain>
    </source>
</reference>
<dbReference type="HOGENOM" id="CLU_3340784_0_0_9"/>
<dbReference type="Proteomes" id="UP000006002">
    <property type="component" value="Unassembled WGS sequence"/>
</dbReference>
<comment type="caution">
    <text evidence="1">The sequence shown here is derived from an EMBL/GenBank/DDBJ whole genome shotgun (WGS) entry which is preliminary data.</text>
</comment>
<protein>
    <submittedName>
        <fullName evidence="1">Uncharacterized protein</fullName>
    </submittedName>
</protein>
<name>A5ZWP7_9FIRM</name>
<evidence type="ECO:0000313" key="2">
    <source>
        <dbReference type="Proteomes" id="UP000006002"/>
    </source>
</evidence>
<gene>
    <name evidence="1" type="ORF">RUMOBE_03441</name>
</gene>
<evidence type="ECO:0000313" key="1">
    <source>
        <dbReference type="EMBL" id="EDM85925.1"/>
    </source>
</evidence>
<reference evidence="1 2" key="2">
    <citation type="submission" date="2007-04" db="EMBL/GenBank/DDBJ databases">
        <title>Draft genome sequence of Ruminococcus obeum (ATCC 29174).</title>
        <authorList>
            <person name="Sudarsanam P."/>
            <person name="Ley R."/>
            <person name="Guruge J."/>
            <person name="Turnbaugh P.J."/>
            <person name="Mahowald M."/>
            <person name="Liep D."/>
            <person name="Gordon J."/>
        </authorList>
    </citation>
    <scope>NUCLEOTIDE SEQUENCE [LARGE SCALE GENOMIC DNA]</scope>
    <source>
        <strain evidence="1 2">ATCC 29174</strain>
    </source>
</reference>
<organism evidence="1 2">
    <name type="scientific">Blautia obeum ATCC 29174</name>
    <dbReference type="NCBI Taxonomy" id="411459"/>
    <lineage>
        <taxon>Bacteria</taxon>
        <taxon>Bacillati</taxon>
        <taxon>Bacillota</taxon>
        <taxon>Clostridia</taxon>
        <taxon>Lachnospirales</taxon>
        <taxon>Lachnospiraceae</taxon>
        <taxon>Blautia</taxon>
    </lineage>
</organism>
<sequence>MYRKDIFLREILGKCPFFVVVEIQIKVKNNSLKEKKQ</sequence>
<proteinExistence type="predicted"/>
<dbReference type="EMBL" id="AAVO02000021">
    <property type="protein sequence ID" value="EDM85925.1"/>
    <property type="molecule type" value="Genomic_DNA"/>
</dbReference>